<protein>
    <submittedName>
        <fullName evidence="7">Response regulator transcription factor</fullName>
    </submittedName>
</protein>
<keyword evidence="4" id="KW-0597">Phosphoprotein</keyword>
<dbReference type="Gene3D" id="1.10.10.10">
    <property type="entry name" value="Winged helix-like DNA-binding domain superfamily/Winged helix DNA-binding domain"/>
    <property type="match status" value="1"/>
</dbReference>
<dbReference type="CDD" id="cd06170">
    <property type="entry name" value="LuxR_C_like"/>
    <property type="match status" value="1"/>
</dbReference>
<keyword evidence="1" id="KW-0805">Transcription regulation</keyword>
<evidence type="ECO:0000313" key="8">
    <source>
        <dbReference type="Proteomes" id="UP001500359"/>
    </source>
</evidence>
<dbReference type="InterPro" id="IPR001789">
    <property type="entry name" value="Sig_transdc_resp-reg_receiver"/>
</dbReference>
<dbReference type="EMBL" id="BAAAFD010000011">
    <property type="protein sequence ID" value="GAA0859378.1"/>
    <property type="molecule type" value="Genomic_DNA"/>
</dbReference>
<dbReference type="Gene3D" id="3.40.50.2300">
    <property type="match status" value="1"/>
</dbReference>
<evidence type="ECO:0000256" key="1">
    <source>
        <dbReference type="ARBA" id="ARBA00023015"/>
    </source>
</evidence>
<keyword evidence="3" id="KW-0804">Transcription</keyword>
<sequence length="212" mass="23458">MINPSTTSDFDPVVHIVDDDEAVLDSLKTLLNSLNINNATYSNGQEFLDAIAATEIHTLTGCVVMDVRMPGISGIECQQALKDLGCNLPIIFVTGHGDVPMAVQAIKEGAIEFIQKPYREQELIDCIQSAIQQNIQSQQNILYAREVALRIHSLTSREQEVMRRVISGQANKTIATELHLSQRTIDIHRANVMEKMQATSLADLVTMVLTQD</sequence>
<evidence type="ECO:0000256" key="4">
    <source>
        <dbReference type="PROSITE-ProRule" id="PRU00169"/>
    </source>
</evidence>
<dbReference type="InterPro" id="IPR016032">
    <property type="entry name" value="Sig_transdc_resp-reg_C-effctor"/>
</dbReference>
<accession>A0ABP3X0W3</accession>
<dbReference type="SUPFAM" id="SSF52172">
    <property type="entry name" value="CheY-like"/>
    <property type="match status" value="1"/>
</dbReference>
<organism evidence="7 8">
    <name type="scientific">Aliiglaciecola litoralis</name>
    <dbReference type="NCBI Taxonomy" id="582857"/>
    <lineage>
        <taxon>Bacteria</taxon>
        <taxon>Pseudomonadati</taxon>
        <taxon>Pseudomonadota</taxon>
        <taxon>Gammaproteobacteria</taxon>
        <taxon>Alteromonadales</taxon>
        <taxon>Alteromonadaceae</taxon>
        <taxon>Aliiglaciecola</taxon>
    </lineage>
</organism>
<keyword evidence="8" id="KW-1185">Reference proteome</keyword>
<dbReference type="SMART" id="SM00421">
    <property type="entry name" value="HTH_LUXR"/>
    <property type="match status" value="1"/>
</dbReference>
<dbReference type="InterPro" id="IPR036388">
    <property type="entry name" value="WH-like_DNA-bd_sf"/>
</dbReference>
<dbReference type="SUPFAM" id="SSF46894">
    <property type="entry name" value="C-terminal effector domain of the bipartite response regulators"/>
    <property type="match status" value="1"/>
</dbReference>
<dbReference type="PROSITE" id="PS50043">
    <property type="entry name" value="HTH_LUXR_2"/>
    <property type="match status" value="1"/>
</dbReference>
<evidence type="ECO:0000259" key="6">
    <source>
        <dbReference type="PROSITE" id="PS50110"/>
    </source>
</evidence>
<dbReference type="Pfam" id="PF00196">
    <property type="entry name" value="GerE"/>
    <property type="match status" value="1"/>
</dbReference>
<reference evidence="8" key="1">
    <citation type="journal article" date="2019" name="Int. J. Syst. Evol. Microbiol.">
        <title>The Global Catalogue of Microorganisms (GCM) 10K type strain sequencing project: providing services to taxonomists for standard genome sequencing and annotation.</title>
        <authorList>
            <consortium name="The Broad Institute Genomics Platform"/>
            <consortium name="The Broad Institute Genome Sequencing Center for Infectious Disease"/>
            <person name="Wu L."/>
            <person name="Ma J."/>
        </authorList>
    </citation>
    <scope>NUCLEOTIDE SEQUENCE [LARGE SCALE GENOMIC DNA]</scope>
    <source>
        <strain evidence="8">JCM 15896</strain>
    </source>
</reference>
<dbReference type="RefSeq" id="WP_343861911.1">
    <property type="nucleotide sequence ID" value="NZ_BAAAFD010000011.1"/>
</dbReference>
<dbReference type="Proteomes" id="UP001500359">
    <property type="component" value="Unassembled WGS sequence"/>
</dbReference>
<comment type="caution">
    <text evidence="7">The sequence shown here is derived from an EMBL/GenBank/DDBJ whole genome shotgun (WGS) entry which is preliminary data.</text>
</comment>
<evidence type="ECO:0000256" key="3">
    <source>
        <dbReference type="ARBA" id="ARBA00023163"/>
    </source>
</evidence>
<feature type="domain" description="HTH luxR-type" evidence="5">
    <location>
        <begin position="147"/>
        <end position="212"/>
    </location>
</feature>
<keyword evidence="2" id="KW-0238">DNA-binding</keyword>
<proteinExistence type="predicted"/>
<evidence type="ECO:0000256" key="2">
    <source>
        <dbReference type="ARBA" id="ARBA00023125"/>
    </source>
</evidence>
<dbReference type="PROSITE" id="PS50110">
    <property type="entry name" value="RESPONSE_REGULATORY"/>
    <property type="match status" value="1"/>
</dbReference>
<dbReference type="SMART" id="SM00448">
    <property type="entry name" value="REC"/>
    <property type="match status" value="1"/>
</dbReference>
<dbReference type="PANTHER" id="PTHR44688">
    <property type="entry name" value="DNA-BINDING TRANSCRIPTIONAL ACTIVATOR DEVR_DOSR"/>
    <property type="match status" value="1"/>
</dbReference>
<feature type="modified residue" description="4-aspartylphosphate" evidence="4">
    <location>
        <position position="66"/>
    </location>
</feature>
<dbReference type="PRINTS" id="PR00038">
    <property type="entry name" value="HTHLUXR"/>
</dbReference>
<feature type="domain" description="Response regulatory" evidence="6">
    <location>
        <begin position="13"/>
        <end position="131"/>
    </location>
</feature>
<name>A0ABP3X0W3_9ALTE</name>
<dbReference type="InterPro" id="IPR000792">
    <property type="entry name" value="Tscrpt_reg_LuxR_C"/>
</dbReference>
<evidence type="ECO:0000259" key="5">
    <source>
        <dbReference type="PROSITE" id="PS50043"/>
    </source>
</evidence>
<dbReference type="PANTHER" id="PTHR44688:SF16">
    <property type="entry name" value="DNA-BINDING TRANSCRIPTIONAL ACTIVATOR DEVR_DOSR"/>
    <property type="match status" value="1"/>
</dbReference>
<dbReference type="InterPro" id="IPR011006">
    <property type="entry name" value="CheY-like_superfamily"/>
</dbReference>
<evidence type="ECO:0000313" key="7">
    <source>
        <dbReference type="EMBL" id="GAA0859378.1"/>
    </source>
</evidence>
<gene>
    <name evidence="7" type="ORF">GCM10009114_32630</name>
</gene>
<dbReference type="PROSITE" id="PS00622">
    <property type="entry name" value="HTH_LUXR_1"/>
    <property type="match status" value="1"/>
</dbReference>
<dbReference type="Pfam" id="PF00072">
    <property type="entry name" value="Response_reg"/>
    <property type="match status" value="1"/>
</dbReference>
<dbReference type="CDD" id="cd17537">
    <property type="entry name" value="REC_FixJ"/>
    <property type="match status" value="1"/>
</dbReference>